<organism evidence="2 3">
    <name type="scientific">Botryobasidium botryosum (strain FD-172 SS1)</name>
    <dbReference type="NCBI Taxonomy" id="930990"/>
    <lineage>
        <taxon>Eukaryota</taxon>
        <taxon>Fungi</taxon>
        <taxon>Dikarya</taxon>
        <taxon>Basidiomycota</taxon>
        <taxon>Agaricomycotina</taxon>
        <taxon>Agaricomycetes</taxon>
        <taxon>Cantharellales</taxon>
        <taxon>Botryobasidiaceae</taxon>
        <taxon>Botryobasidium</taxon>
    </lineage>
</organism>
<dbReference type="NCBIfam" id="NF001664">
    <property type="entry name" value="PRK00431.1-6"/>
    <property type="match status" value="1"/>
</dbReference>
<accession>A0A067M0V7</accession>
<dbReference type="CDD" id="cd02908">
    <property type="entry name" value="Macro_OAADPr_deacetylase"/>
    <property type="match status" value="1"/>
</dbReference>
<keyword evidence="3" id="KW-1185">Reference proteome</keyword>
<dbReference type="EMBL" id="KL198079">
    <property type="protein sequence ID" value="KDQ09353.1"/>
    <property type="molecule type" value="Genomic_DNA"/>
</dbReference>
<dbReference type="Proteomes" id="UP000027195">
    <property type="component" value="Unassembled WGS sequence"/>
</dbReference>
<gene>
    <name evidence="2" type="ORF">BOTBODRAFT_37112</name>
</gene>
<dbReference type="InterPro" id="IPR002589">
    <property type="entry name" value="Macro_dom"/>
</dbReference>
<reference evidence="3" key="1">
    <citation type="journal article" date="2014" name="Proc. Natl. Acad. Sci. U.S.A.">
        <title>Extensive sampling of basidiomycete genomes demonstrates inadequacy of the white-rot/brown-rot paradigm for wood decay fungi.</title>
        <authorList>
            <person name="Riley R."/>
            <person name="Salamov A.A."/>
            <person name="Brown D.W."/>
            <person name="Nagy L.G."/>
            <person name="Floudas D."/>
            <person name="Held B.W."/>
            <person name="Levasseur A."/>
            <person name="Lombard V."/>
            <person name="Morin E."/>
            <person name="Otillar R."/>
            <person name="Lindquist E.A."/>
            <person name="Sun H."/>
            <person name="LaButti K.M."/>
            <person name="Schmutz J."/>
            <person name="Jabbour D."/>
            <person name="Luo H."/>
            <person name="Baker S.E."/>
            <person name="Pisabarro A.G."/>
            <person name="Walton J.D."/>
            <person name="Blanchette R.A."/>
            <person name="Henrissat B."/>
            <person name="Martin F."/>
            <person name="Cullen D."/>
            <person name="Hibbett D.S."/>
            <person name="Grigoriev I.V."/>
        </authorList>
    </citation>
    <scope>NUCLEOTIDE SEQUENCE [LARGE SCALE GENOMIC DNA]</scope>
    <source>
        <strain evidence="3">FD-172 SS1</strain>
    </source>
</reference>
<dbReference type="Pfam" id="PF01661">
    <property type="entry name" value="Macro"/>
    <property type="match status" value="1"/>
</dbReference>
<dbReference type="InterPro" id="IPR043472">
    <property type="entry name" value="Macro_dom-like"/>
</dbReference>
<dbReference type="PANTHER" id="PTHR11106:SF27">
    <property type="entry name" value="MACRO DOMAIN-CONTAINING PROTEIN"/>
    <property type="match status" value="1"/>
</dbReference>
<dbReference type="PANTHER" id="PTHR11106">
    <property type="entry name" value="GANGLIOSIDE INDUCED DIFFERENTIATION ASSOCIATED PROTEIN 2-RELATED"/>
    <property type="match status" value="1"/>
</dbReference>
<dbReference type="OrthoDB" id="6077599at2759"/>
<dbReference type="HOGENOM" id="CLU_046550_3_1_1"/>
<evidence type="ECO:0000259" key="1">
    <source>
        <dbReference type="PROSITE" id="PS51154"/>
    </source>
</evidence>
<dbReference type="STRING" id="930990.A0A067M0V7"/>
<dbReference type="InParanoid" id="A0A067M0V7"/>
<dbReference type="AlphaFoldDB" id="A0A067M0V7"/>
<proteinExistence type="predicted"/>
<dbReference type="PROSITE" id="PS51154">
    <property type="entry name" value="MACRO"/>
    <property type="match status" value="1"/>
</dbReference>
<evidence type="ECO:0000313" key="2">
    <source>
        <dbReference type="EMBL" id="KDQ09353.1"/>
    </source>
</evidence>
<feature type="domain" description="Macro" evidence="1">
    <location>
        <begin position="25"/>
        <end position="207"/>
    </location>
</feature>
<name>A0A067M0V7_BOTB1</name>
<dbReference type="SUPFAM" id="SSF52949">
    <property type="entry name" value="Macro domain-like"/>
    <property type="match status" value="1"/>
</dbReference>
<evidence type="ECO:0000313" key="3">
    <source>
        <dbReference type="Proteomes" id="UP000027195"/>
    </source>
</evidence>
<dbReference type="Gene3D" id="3.40.220.10">
    <property type="entry name" value="Leucine Aminopeptidase, subunit E, domain 1"/>
    <property type="match status" value="1"/>
</dbReference>
<protein>
    <recommendedName>
        <fullName evidence="1">Macro domain-containing protein</fullName>
    </recommendedName>
</protein>
<sequence length="210" mass="23149">MPIALKDIRTIAELFKDNVLRSAKEPRFPANASLLNRVSLLQGDITKLEVDAIVNAANHSLLGGYGVDGAIHHAAGSELREECRTLNGCDTGDAKITKGYNLPSKHVIHTVGPVYQSSYAELKAQQLASCYRISLQLAVKNSLKHIAFPSISTGVYGYPIGNATHVALKEVRNFLDSEDGLKLDRVIFVVWSDDDKRVYENLIPQYFPLE</sequence>
<dbReference type="SMART" id="SM00506">
    <property type="entry name" value="A1pp"/>
    <property type="match status" value="1"/>
</dbReference>